<dbReference type="EMBL" id="KN840688">
    <property type="protein sequence ID" value="KIP02258.1"/>
    <property type="molecule type" value="Genomic_DNA"/>
</dbReference>
<name>A0A0C3PBF6_PHLG1</name>
<sequence>MDPKENQALPAYEAHDRAADPPPAYTPPTSFAVGAQTLASPLVHVQELKAHLALLGAFKQLRTAVEEAEAADWPPATQRLGPAQRWAWFVGLAVDRFTSWVKVVRLCALDVWVEQDLPPLDVLMIWHAYMLNPTWYAEDCTRMRALNTFRVLRDRLLLAIVRVGDISSYVPSAERQERWAQQTGTPWDPLAAAPVMESVTVACPKCLAGVSVPYLTETGTGYLQSNFEAVCPGCKFGFKKENLAVLKFARDLVLDHRNSKDKQKYGLGVYLAGTVRTTTQESADYVGSLLNLKLHAVFPPPGDREKVTKDEWTKSIMAKVTGMDKLWAQASPAFRGVTRRSRRVFSAYTDDRPFSVDLVGAVIRQGSFIDKMHLYGWTEPGAFDKPEDEVVLQHAIARYHAFLDLMATSPGAFYVPTLDIDLAWHTHQMKGEMYQDDCKKYIQRYVDHDDKVEESHLATSFDITCRAWEARYQVPYTHCGCPLPGDTLGQRLARLKRRLSIAAAPDPTGL</sequence>
<reference evidence="2 3" key="1">
    <citation type="journal article" date="2014" name="PLoS Genet.">
        <title>Analysis of the Phlebiopsis gigantea genome, transcriptome and secretome provides insight into its pioneer colonization strategies of wood.</title>
        <authorList>
            <person name="Hori C."/>
            <person name="Ishida T."/>
            <person name="Igarashi K."/>
            <person name="Samejima M."/>
            <person name="Suzuki H."/>
            <person name="Master E."/>
            <person name="Ferreira P."/>
            <person name="Ruiz-Duenas F.J."/>
            <person name="Held B."/>
            <person name="Canessa P."/>
            <person name="Larrondo L.F."/>
            <person name="Schmoll M."/>
            <person name="Druzhinina I.S."/>
            <person name="Kubicek C.P."/>
            <person name="Gaskell J.A."/>
            <person name="Kersten P."/>
            <person name="St John F."/>
            <person name="Glasner J."/>
            <person name="Sabat G."/>
            <person name="Splinter BonDurant S."/>
            <person name="Syed K."/>
            <person name="Yadav J."/>
            <person name="Mgbeahuruike A.C."/>
            <person name="Kovalchuk A."/>
            <person name="Asiegbu F.O."/>
            <person name="Lackner G."/>
            <person name="Hoffmeister D."/>
            <person name="Rencoret J."/>
            <person name="Gutierrez A."/>
            <person name="Sun H."/>
            <person name="Lindquist E."/>
            <person name="Barry K."/>
            <person name="Riley R."/>
            <person name="Grigoriev I.V."/>
            <person name="Henrissat B."/>
            <person name="Kues U."/>
            <person name="Berka R.M."/>
            <person name="Martinez A.T."/>
            <person name="Covert S.F."/>
            <person name="Blanchette R.A."/>
            <person name="Cullen D."/>
        </authorList>
    </citation>
    <scope>NUCLEOTIDE SEQUENCE [LARGE SCALE GENOMIC DNA]</scope>
    <source>
        <strain evidence="2 3">11061_1 CR5-6</strain>
    </source>
</reference>
<protein>
    <submittedName>
        <fullName evidence="2">Uncharacterized protein</fullName>
    </submittedName>
</protein>
<dbReference type="InterPro" id="IPR009836">
    <property type="entry name" value="GRDP-like"/>
</dbReference>
<dbReference type="PANTHER" id="PTHR34365">
    <property type="entry name" value="ENOLASE (DUF1399)"/>
    <property type="match status" value="1"/>
</dbReference>
<dbReference type="OrthoDB" id="2684236at2759"/>
<keyword evidence="3" id="KW-1185">Reference proteome</keyword>
<accession>A0A0C3PBF6</accession>
<evidence type="ECO:0000256" key="1">
    <source>
        <dbReference type="SAM" id="MobiDB-lite"/>
    </source>
</evidence>
<gene>
    <name evidence="2" type="ORF">PHLGIDRAFT_130825</name>
</gene>
<dbReference type="STRING" id="745531.A0A0C3PBF6"/>
<organism evidence="2 3">
    <name type="scientific">Phlebiopsis gigantea (strain 11061_1 CR5-6)</name>
    <name type="common">White-rot fungus</name>
    <name type="synonym">Peniophora gigantea</name>
    <dbReference type="NCBI Taxonomy" id="745531"/>
    <lineage>
        <taxon>Eukaryota</taxon>
        <taxon>Fungi</taxon>
        <taxon>Dikarya</taxon>
        <taxon>Basidiomycota</taxon>
        <taxon>Agaricomycotina</taxon>
        <taxon>Agaricomycetes</taxon>
        <taxon>Polyporales</taxon>
        <taxon>Phanerochaetaceae</taxon>
        <taxon>Phlebiopsis</taxon>
    </lineage>
</organism>
<dbReference type="Proteomes" id="UP000053257">
    <property type="component" value="Unassembled WGS sequence"/>
</dbReference>
<feature type="region of interest" description="Disordered" evidence="1">
    <location>
        <begin position="1"/>
        <end position="26"/>
    </location>
</feature>
<proteinExistence type="predicted"/>
<dbReference type="PANTHER" id="PTHR34365:SF7">
    <property type="entry name" value="GLYCINE-RICH DOMAIN-CONTAINING PROTEIN 1"/>
    <property type="match status" value="1"/>
</dbReference>
<evidence type="ECO:0000313" key="3">
    <source>
        <dbReference type="Proteomes" id="UP000053257"/>
    </source>
</evidence>
<evidence type="ECO:0000313" key="2">
    <source>
        <dbReference type="EMBL" id="KIP02258.1"/>
    </source>
</evidence>
<feature type="non-terminal residue" evidence="2">
    <location>
        <position position="510"/>
    </location>
</feature>
<dbReference type="Pfam" id="PF07173">
    <property type="entry name" value="GRDP-like"/>
    <property type="match status" value="1"/>
</dbReference>
<dbReference type="AlphaFoldDB" id="A0A0C3PBF6"/>
<dbReference type="HOGENOM" id="CLU_010103_1_1_1"/>